<sequence length="163" mass="19280">MHSFSMLFGDDVLPANHKDEINVEEDPFAWVMHEPRNKRSCFSHDIMDTFNCLEVRVEGPQSTGFFKFLIATGANVFRCTSSRLERRGCVFPSMIFKWRFSIDFNWRPLNFTQTRWRSCRRLSSSASTNRRYVVPLFSYLSHTKTIHWRRASVSVLQTVWETL</sequence>
<dbReference type="EMBL" id="OX451739">
    <property type="protein sequence ID" value="CAI8606914.1"/>
    <property type="molecule type" value="Genomic_DNA"/>
</dbReference>
<accession>A0AAV1A8N1</accession>
<keyword evidence="2" id="KW-1185">Reference proteome</keyword>
<dbReference type="AlphaFoldDB" id="A0AAV1A8N1"/>
<proteinExistence type="predicted"/>
<protein>
    <submittedName>
        <fullName evidence="1">Uncharacterized protein</fullName>
    </submittedName>
</protein>
<reference evidence="1 2" key="1">
    <citation type="submission" date="2023-01" db="EMBL/GenBank/DDBJ databases">
        <authorList>
            <person name="Kreplak J."/>
        </authorList>
    </citation>
    <scope>NUCLEOTIDE SEQUENCE [LARGE SCALE GENOMIC DNA]</scope>
</reference>
<organism evidence="1 2">
    <name type="scientific">Vicia faba</name>
    <name type="common">Broad bean</name>
    <name type="synonym">Faba vulgaris</name>
    <dbReference type="NCBI Taxonomy" id="3906"/>
    <lineage>
        <taxon>Eukaryota</taxon>
        <taxon>Viridiplantae</taxon>
        <taxon>Streptophyta</taxon>
        <taxon>Embryophyta</taxon>
        <taxon>Tracheophyta</taxon>
        <taxon>Spermatophyta</taxon>
        <taxon>Magnoliopsida</taxon>
        <taxon>eudicotyledons</taxon>
        <taxon>Gunneridae</taxon>
        <taxon>Pentapetalae</taxon>
        <taxon>rosids</taxon>
        <taxon>fabids</taxon>
        <taxon>Fabales</taxon>
        <taxon>Fabaceae</taxon>
        <taxon>Papilionoideae</taxon>
        <taxon>50 kb inversion clade</taxon>
        <taxon>NPAAA clade</taxon>
        <taxon>Hologalegina</taxon>
        <taxon>IRL clade</taxon>
        <taxon>Fabeae</taxon>
        <taxon>Vicia</taxon>
    </lineage>
</organism>
<evidence type="ECO:0000313" key="1">
    <source>
        <dbReference type="EMBL" id="CAI8606914.1"/>
    </source>
</evidence>
<name>A0AAV1A8N1_VICFA</name>
<evidence type="ECO:0000313" key="2">
    <source>
        <dbReference type="Proteomes" id="UP001157006"/>
    </source>
</evidence>
<dbReference type="Proteomes" id="UP001157006">
    <property type="component" value="Chromosome 4"/>
</dbReference>
<gene>
    <name evidence="1" type="ORF">VFH_IV012760</name>
</gene>